<dbReference type="Proteomes" id="UP000095003">
    <property type="component" value="Unassembled WGS sequence"/>
</dbReference>
<dbReference type="Gene3D" id="3.30.70.270">
    <property type="match status" value="1"/>
</dbReference>
<dbReference type="PANTHER" id="PTHR45138:SF9">
    <property type="entry name" value="DIGUANYLATE CYCLASE DGCM-RELATED"/>
    <property type="match status" value="1"/>
</dbReference>
<dbReference type="SMART" id="SM00028">
    <property type="entry name" value="TPR"/>
    <property type="match status" value="4"/>
</dbReference>
<dbReference type="Pfam" id="PF00990">
    <property type="entry name" value="GGDEF"/>
    <property type="match status" value="1"/>
</dbReference>
<dbReference type="GO" id="GO:1902201">
    <property type="term" value="P:negative regulation of bacterial-type flagellum-dependent cell motility"/>
    <property type="evidence" value="ECO:0007669"/>
    <property type="project" value="TreeGrafter"/>
</dbReference>
<evidence type="ECO:0000256" key="2">
    <source>
        <dbReference type="SAM" id="Coils"/>
    </source>
</evidence>
<dbReference type="EC" id="2.7.7.65" evidence="4"/>
<protein>
    <submittedName>
        <fullName evidence="4">Diguanylate cyclase DosC</fullName>
        <ecNumber evidence="4">2.7.7.65</ecNumber>
    </submittedName>
</protein>
<dbReference type="InterPro" id="IPR029787">
    <property type="entry name" value="Nucleotide_cyclase"/>
</dbReference>
<dbReference type="NCBIfam" id="TIGR00254">
    <property type="entry name" value="GGDEF"/>
    <property type="match status" value="1"/>
</dbReference>
<dbReference type="Gene3D" id="1.25.40.10">
    <property type="entry name" value="Tetratricopeptide repeat domain"/>
    <property type="match status" value="1"/>
</dbReference>
<keyword evidence="1" id="KW-0802">TPR repeat</keyword>
<dbReference type="SUPFAM" id="SSF48452">
    <property type="entry name" value="TPR-like"/>
    <property type="match status" value="1"/>
</dbReference>
<feature type="repeat" description="TPR" evidence="1">
    <location>
        <begin position="48"/>
        <end position="81"/>
    </location>
</feature>
<dbReference type="InterPro" id="IPR019734">
    <property type="entry name" value="TPR_rpt"/>
</dbReference>
<gene>
    <name evidence="4" type="primary">dosC_3</name>
    <name evidence="4" type="ORF">BEH84_04737</name>
</gene>
<keyword evidence="2" id="KW-0175">Coiled coil</keyword>
<dbReference type="EMBL" id="MCGI01000004">
    <property type="protein sequence ID" value="ODM10365.1"/>
    <property type="molecule type" value="Genomic_DNA"/>
</dbReference>
<dbReference type="InterPro" id="IPR000160">
    <property type="entry name" value="GGDEF_dom"/>
</dbReference>
<evidence type="ECO:0000313" key="4">
    <source>
        <dbReference type="EMBL" id="ODM10365.1"/>
    </source>
</evidence>
<reference evidence="4 5" key="1">
    <citation type="submission" date="2016-07" db="EMBL/GenBank/DDBJ databases">
        <title>Characterization of isolates of Eisenbergiella tayi derived from blood cultures, using whole genome sequencing.</title>
        <authorList>
            <person name="Burdz T."/>
            <person name="Wiebe D."/>
            <person name="Huynh C."/>
            <person name="Bernard K."/>
        </authorList>
    </citation>
    <scope>NUCLEOTIDE SEQUENCE [LARGE SCALE GENOMIC DNA]</scope>
    <source>
        <strain evidence="4 5">NML 120489</strain>
    </source>
</reference>
<dbReference type="GO" id="GO:0043709">
    <property type="term" value="P:cell adhesion involved in single-species biofilm formation"/>
    <property type="evidence" value="ECO:0007669"/>
    <property type="project" value="TreeGrafter"/>
</dbReference>
<sequence length="526" mass="61243">MAENRKRFTEDFTSRILEVRYTDLEKEKRLCLELLVLAKEECDLYGEVFALAYMGDYYIAVSDMDRAGKYLLKAQRMFPEDQDWEELRLGLTSLLGIYYDMRGDEQNAIDYYLKAVTIAEELGDADRECVVLNNLAFAFQRHRCYEVALEFYQKAYWLQKNAGINPVRSILLENLAEVSLFLRQYEEAKEYILEFEENEKDPLQRVVMGDKNWCCYYGAVGEREKALVYADRLLRNQDVINENKMTAFESYHMLCRSMMELREADYAGRFLEAMEEVSVGGGLDQVQTLEEMRIQYSLLFEPPEKHSEAYCVFYKKNQQFRAKIDETIAAAMKTRIQLEQLMQQVEDMQSEQEILEREVNRDELTGAYNRRFLETLIREHTDGAAEESFAFIVMDVDCFKEYNDFYGHLKGDEALREIAACMMEGARERIYASRYGGDEFVCVCIGLTEKEIRTYIEGVRARLHARAIPHEKSLCSGEVTLSAGYAAGIVKTQIEVRQLLQLADHELYKSKNSGRNTFTGKRVDIL</sequence>
<dbReference type="InterPro" id="IPR050469">
    <property type="entry name" value="Diguanylate_Cyclase"/>
</dbReference>
<dbReference type="GO" id="GO:0005886">
    <property type="term" value="C:plasma membrane"/>
    <property type="evidence" value="ECO:0007669"/>
    <property type="project" value="TreeGrafter"/>
</dbReference>
<dbReference type="GO" id="GO:0052621">
    <property type="term" value="F:diguanylate cyclase activity"/>
    <property type="evidence" value="ECO:0007669"/>
    <property type="project" value="UniProtKB-EC"/>
</dbReference>
<dbReference type="SMART" id="SM00267">
    <property type="entry name" value="GGDEF"/>
    <property type="match status" value="1"/>
</dbReference>
<proteinExistence type="predicted"/>
<comment type="caution">
    <text evidence="4">The sequence shown here is derived from an EMBL/GenBank/DDBJ whole genome shotgun (WGS) entry which is preliminary data.</text>
</comment>
<evidence type="ECO:0000313" key="5">
    <source>
        <dbReference type="Proteomes" id="UP000095003"/>
    </source>
</evidence>
<dbReference type="PROSITE" id="PS50887">
    <property type="entry name" value="GGDEF"/>
    <property type="match status" value="1"/>
</dbReference>
<evidence type="ECO:0000259" key="3">
    <source>
        <dbReference type="PROSITE" id="PS50887"/>
    </source>
</evidence>
<feature type="coiled-coil region" evidence="2">
    <location>
        <begin position="328"/>
        <end position="365"/>
    </location>
</feature>
<accession>A0A1E3ANP1</accession>
<dbReference type="InterPro" id="IPR043128">
    <property type="entry name" value="Rev_trsase/Diguanyl_cyclase"/>
</dbReference>
<dbReference type="PROSITE" id="PS50005">
    <property type="entry name" value="TPR"/>
    <property type="match status" value="1"/>
</dbReference>
<dbReference type="InterPro" id="IPR011990">
    <property type="entry name" value="TPR-like_helical_dom_sf"/>
</dbReference>
<dbReference type="SUPFAM" id="SSF55073">
    <property type="entry name" value="Nucleotide cyclase"/>
    <property type="match status" value="1"/>
</dbReference>
<dbReference type="PATRIC" id="fig|1432052.3.peg.5251"/>
<dbReference type="Pfam" id="PF13424">
    <property type="entry name" value="TPR_12"/>
    <property type="match status" value="1"/>
</dbReference>
<dbReference type="AlphaFoldDB" id="A0A1E3ANP1"/>
<dbReference type="PANTHER" id="PTHR45138">
    <property type="entry name" value="REGULATORY COMPONENTS OF SENSORY TRANSDUCTION SYSTEM"/>
    <property type="match status" value="1"/>
</dbReference>
<organism evidence="4 5">
    <name type="scientific">Eisenbergiella tayi</name>
    <dbReference type="NCBI Taxonomy" id="1432052"/>
    <lineage>
        <taxon>Bacteria</taxon>
        <taxon>Bacillati</taxon>
        <taxon>Bacillota</taxon>
        <taxon>Clostridia</taxon>
        <taxon>Lachnospirales</taxon>
        <taxon>Lachnospiraceae</taxon>
        <taxon>Eisenbergiella</taxon>
    </lineage>
</organism>
<evidence type="ECO:0000256" key="1">
    <source>
        <dbReference type="PROSITE-ProRule" id="PRU00339"/>
    </source>
</evidence>
<name>A0A1E3ANP1_9FIRM</name>
<dbReference type="RefSeq" id="WP_069158533.1">
    <property type="nucleotide sequence ID" value="NZ_DBFYTC010000084.1"/>
</dbReference>
<dbReference type="CDD" id="cd01949">
    <property type="entry name" value="GGDEF"/>
    <property type="match status" value="1"/>
</dbReference>
<keyword evidence="4" id="KW-0808">Transferase</keyword>
<keyword evidence="4" id="KW-0548">Nucleotidyltransferase</keyword>
<feature type="domain" description="GGDEF" evidence="3">
    <location>
        <begin position="387"/>
        <end position="523"/>
    </location>
</feature>